<dbReference type="PANTHER" id="PTHR34322:SF2">
    <property type="entry name" value="TRANSPOSASE IS200-LIKE DOMAIN-CONTAINING PROTEIN"/>
    <property type="match status" value="1"/>
</dbReference>
<dbReference type="GO" id="GO:0003677">
    <property type="term" value="F:DNA binding"/>
    <property type="evidence" value="ECO:0007669"/>
    <property type="project" value="InterPro"/>
</dbReference>
<proteinExistence type="predicted"/>
<reference evidence="2 3" key="1">
    <citation type="submission" date="2020-12" db="EMBL/GenBank/DDBJ databases">
        <title>Sulforoseuscoccus oceanibium gen. nov., sp. nov., a representative of the phylum Verrucomicrobia with special cytoplasmic membrane, and proposal of Sulforoseuscoccusaceae fam. nov.</title>
        <authorList>
            <person name="Xi F."/>
        </authorList>
    </citation>
    <scope>NUCLEOTIDE SEQUENCE [LARGE SCALE GENOMIC DNA]</scope>
    <source>
        <strain evidence="2 3">T37</strain>
    </source>
</reference>
<dbReference type="SUPFAM" id="SSF143422">
    <property type="entry name" value="Transposase IS200-like"/>
    <property type="match status" value="1"/>
</dbReference>
<dbReference type="RefSeq" id="WP_164361624.1">
    <property type="nucleotide sequence ID" value="NZ_CP066776.1"/>
</dbReference>
<sequence length="355" mass="39457">MTTARNLTVRPDEDTFYHCISRCVRRAYLCGVDATSGQDFSHRRQWVVDRLEAAADSFAIAVYGYAVMENHFHVVLQTKVSRAREWTDRDVVDRWLRLYPHTRNDAGEAVGPSDEEVAGILSNKEKVALWRSRLSDLGWVMKYVKEPIARAANKEDGVTGVFWQGRFKSQRLDDEGAVAACLVYVDLNPVRARVAETPEQSAFTSVAVRAQAEVAREVVAAAGRAEQPTEEQRAELNRARQAIAGAAWLAPIGSVALDHEHGTWGVSLEEYLALVDVTGRRIRSDKRGAVDPEIAPILERLELDAANWVASVERFGGTWHLVAAKLSLLAKAAVRVGRKWFCGQRPAVLMYSSDG</sequence>
<evidence type="ECO:0000259" key="1">
    <source>
        <dbReference type="SMART" id="SM01321"/>
    </source>
</evidence>
<dbReference type="InterPro" id="IPR036515">
    <property type="entry name" value="Transposase_17_sf"/>
</dbReference>
<dbReference type="Gene3D" id="3.30.70.1290">
    <property type="entry name" value="Transposase IS200-like"/>
    <property type="match status" value="1"/>
</dbReference>
<dbReference type="SMART" id="SM01321">
    <property type="entry name" value="Y1_Tnp"/>
    <property type="match status" value="1"/>
</dbReference>
<protein>
    <recommendedName>
        <fullName evidence="1">Transposase IS200-like domain-containing protein</fullName>
    </recommendedName>
</protein>
<dbReference type="PANTHER" id="PTHR34322">
    <property type="entry name" value="TRANSPOSASE, Y1_TNP DOMAIN-CONTAINING"/>
    <property type="match status" value="1"/>
</dbReference>
<dbReference type="Proteomes" id="UP000475117">
    <property type="component" value="Chromosome"/>
</dbReference>
<dbReference type="InterPro" id="IPR002686">
    <property type="entry name" value="Transposase_17"/>
</dbReference>
<evidence type="ECO:0000313" key="3">
    <source>
        <dbReference type="Proteomes" id="UP000475117"/>
    </source>
</evidence>
<accession>A0A6B3L930</accession>
<keyword evidence="3" id="KW-1185">Reference proteome</keyword>
<feature type="domain" description="Transposase IS200-like" evidence="1">
    <location>
        <begin position="12"/>
        <end position="188"/>
    </location>
</feature>
<dbReference type="GO" id="GO:0004803">
    <property type="term" value="F:transposase activity"/>
    <property type="evidence" value="ECO:0007669"/>
    <property type="project" value="InterPro"/>
</dbReference>
<organism evidence="2 3">
    <name type="scientific">Sulfuriroseicoccus oceanibius</name>
    <dbReference type="NCBI Taxonomy" id="2707525"/>
    <lineage>
        <taxon>Bacteria</taxon>
        <taxon>Pseudomonadati</taxon>
        <taxon>Verrucomicrobiota</taxon>
        <taxon>Verrucomicrobiia</taxon>
        <taxon>Verrucomicrobiales</taxon>
        <taxon>Verrucomicrobiaceae</taxon>
        <taxon>Sulfuriroseicoccus</taxon>
    </lineage>
</organism>
<gene>
    <name evidence="2" type="ORF">G3M56_007390</name>
</gene>
<dbReference type="EMBL" id="CP066776">
    <property type="protein sequence ID" value="QQL43728.1"/>
    <property type="molecule type" value="Genomic_DNA"/>
</dbReference>
<evidence type="ECO:0000313" key="2">
    <source>
        <dbReference type="EMBL" id="QQL43728.1"/>
    </source>
</evidence>
<name>A0A6B3L930_9BACT</name>
<dbReference type="GO" id="GO:0006313">
    <property type="term" value="P:DNA transposition"/>
    <property type="evidence" value="ECO:0007669"/>
    <property type="project" value="InterPro"/>
</dbReference>
<dbReference type="AlphaFoldDB" id="A0A6B3L930"/>
<dbReference type="KEGG" id="soa:G3M56_007390"/>